<dbReference type="Proteomes" id="UP001550628">
    <property type="component" value="Unassembled WGS sequence"/>
</dbReference>
<reference evidence="1 2" key="1">
    <citation type="submission" date="2024-06" db="EMBL/GenBank/DDBJ databases">
        <title>The Natural Products Discovery Center: Release of the First 8490 Sequenced Strains for Exploring Actinobacteria Biosynthetic Diversity.</title>
        <authorList>
            <person name="Kalkreuter E."/>
            <person name="Kautsar S.A."/>
            <person name="Yang D."/>
            <person name="Bader C.D."/>
            <person name="Teijaro C.N."/>
            <person name="Fluegel L."/>
            <person name="Davis C.M."/>
            <person name="Simpson J.R."/>
            <person name="Lauterbach L."/>
            <person name="Steele A.D."/>
            <person name="Gui C."/>
            <person name="Meng S."/>
            <person name="Li G."/>
            <person name="Viehrig K."/>
            <person name="Ye F."/>
            <person name="Su P."/>
            <person name="Kiefer A.F."/>
            <person name="Nichols A."/>
            <person name="Cepeda A.J."/>
            <person name="Yan W."/>
            <person name="Fan B."/>
            <person name="Jiang Y."/>
            <person name="Adhikari A."/>
            <person name="Zheng C.-J."/>
            <person name="Schuster L."/>
            <person name="Cowan T.M."/>
            <person name="Smanski M.J."/>
            <person name="Chevrette M.G."/>
            <person name="De Carvalho L.P.S."/>
            <person name="Shen B."/>
        </authorList>
    </citation>
    <scope>NUCLEOTIDE SEQUENCE [LARGE SCALE GENOMIC DNA]</scope>
    <source>
        <strain evidence="1 2">NPDC019708</strain>
    </source>
</reference>
<dbReference type="EMBL" id="JBEYBF010000002">
    <property type="protein sequence ID" value="MEU1951386.1"/>
    <property type="molecule type" value="Genomic_DNA"/>
</dbReference>
<gene>
    <name evidence="1" type="ORF">ABZ510_05945</name>
</gene>
<dbReference type="RefSeq" id="WP_356955405.1">
    <property type="nucleotide sequence ID" value="NZ_JBEYBD010000003.1"/>
</dbReference>
<sequence length="65" mass="7062">MVSAIAEVKLPEGLPEEVAAVLTRHAPLAVPMSAFMHAFQQESRSTPYSGQEIRRLLDGRACAEP</sequence>
<evidence type="ECO:0000313" key="2">
    <source>
        <dbReference type="Proteomes" id="UP001550628"/>
    </source>
</evidence>
<comment type="caution">
    <text evidence="1">The sequence shown here is derived from an EMBL/GenBank/DDBJ whole genome shotgun (WGS) entry which is preliminary data.</text>
</comment>
<proteinExistence type="predicted"/>
<keyword evidence="2" id="KW-1185">Reference proteome</keyword>
<evidence type="ECO:0000313" key="1">
    <source>
        <dbReference type="EMBL" id="MEU1951386.1"/>
    </source>
</evidence>
<name>A0ABV2WKH7_9NOCA</name>
<accession>A0ABV2WKH7</accession>
<protein>
    <submittedName>
        <fullName evidence="1">Uncharacterized protein</fullName>
    </submittedName>
</protein>
<organism evidence="1 2">
    <name type="scientific">Nocardia rhamnosiphila</name>
    <dbReference type="NCBI Taxonomy" id="426716"/>
    <lineage>
        <taxon>Bacteria</taxon>
        <taxon>Bacillati</taxon>
        <taxon>Actinomycetota</taxon>
        <taxon>Actinomycetes</taxon>
        <taxon>Mycobacteriales</taxon>
        <taxon>Nocardiaceae</taxon>
        <taxon>Nocardia</taxon>
    </lineage>
</organism>